<dbReference type="Proteomes" id="UP000693942">
    <property type="component" value="Unassembled WGS sequence"/>
</dbReference>
<evidence type="ECO:0000256" key="1">
    <source>
        <dbReference type="SAM" id="SignalP"/>
    </source>
</evidence>
<keyword evidence="1" id="KW-0732">Signal</keyword>
<name>A0A8J5UDT7_FUSOX</name>
<dbReference type="AlphaFoldDB" id="A0A8J5UDT7"/>
<comment type="caution">
    <text evidence="2">The sequence shown here is derived from an EMBL/GenBank/DDBJ whole genome shotgun (WGS) entry which is preliminary data.</text>
</comment>
<organism evidence="2 3">
    <name type="scientific">Fusarium oxysporum f. sp. raphani</name>
    <dbReference type="NCBI Taxonomy" id="96318"/>
    <lineage>
        <taxon>Eukaryota</taxon>
        <taxon>Fungi</taxon>
        <taxon>Dikarya</taxon>
        <taxon>Ascomycota</taxon>
        <taxon>Pezizomycotina</taxon>
        <taxon>Sordariomycetes</taxon>
        <taxon>Hypocreomycetidae</taxon>
        <taxon>Hypocreales</taxon>
        <taxon>Nectriaceae</taxon>
        <taxon>Fusarium</taxon>
        <taxon>Fusarium oxysporum species complex</taxon>
    </lineage>
</organism>
<sequence>MSFQKLFHILLGAVLAAVPALASPYSGLSRRDLFVPSTTCDDFVTGAEQTKIGQVCVGISGGTVTITYPTLTSSTYTDIHVYIGTSAPTSHIPGSFPYTLGNGACTISADKTTATCSIPVQSSWRVCGKTLYIATHASLANGSTGWGKGTCFDSPPPNNCAKYWTFTTECQCPVVVDYEPITSTTVCVTTIMTTITSIVTPSPTSTITTCDDPNSGSATSTITTTTTTSFELTCPTTNTL</sequence>
<evidence type="ECO:0000313" key="2">
    <source>
        <dbReference type="EMBL" id="KAG7420621.1"/>
    </source>
</evidence>
<accession>A0A8J5UDT7</accession>
<reference evidence="2" key="1">
    <citation type="submission" date="2021-04" db="EMBL/GenBank/DDBJ databases">
        <title>First draft genome resource for Brassicaceae pathogens Fusarium oxysporum f. sp. raphani and Fusarium oxysporum f. sp. rapae.</title>
        <authorList>
            <person name="Asai S."/>
        </authorList>
    </citation>
    <scope>NUCLEOTIDE SEQUENCE</scope>
    <source>
        <strain evidence="2">Tf1262</strain>
    </source>
</reference>
<proteinExistence type="predicted"/>
<gene>
    <name evidence="2" type="ORF">Forpi1262_v016159</name>
</gene>
<dbReference type="EMBL" id="JAELUR010000018">
    <property type="protein sequence ID" value="KAG7420621.1"/>
    <property type="molecule type" value="Genomic_DNA"/>
</dbReference>
<evidence type="ECO:0000313" key="3">
    <source>
        <dbReference type="Proteomes" id="UP000693942"/>
    </source>
</evidence>
<protein>
    <submittedName>
        <fullName evidence="2">Uncharacterized protein</fullName>
    </submittedName>
</protein>
<feature type="chain" id="PRO_5035281861" evidence="1">
    <location>
        <begin position="23"/>
        <end position="240"/>
    </location>
</feature>
<feature type="signal peptide" evidence="1">
    <location>
        <begin position="1"/>
        <end position="22"/>
    </location>
</feature>